<proteinExistence type="inferred from homology"/>
<keyword evidence="4" id="KW-1185">Reference proteome</keyword>
<dbReference type="InterPro" id="IPR006829">
    <property type="entry name" value="LXG_dom"/>
</dbReference>
<evidence type="ECO:0000256" key="1">
    <source>
        <dbReference type="ARBA" id="ARBA00034117"/>
    </source>
</evidence>
<organism evidence="3 4">
    <name type="scientific">Priestia iocasae</name>
    <dbReference type="NCBI Taxonomy" id="2291674"/>
    <lineage>
        <taxon>Bacteria</taxon>
        <taxon>Bacillati</taxon>
        <taxon>Bacillota</taxon>
        <taxon>Bacilli</taxon>
        <taxon>Bacillales</taxon>
        <taxon>Bacillaceae</taxon>
        <taxon>Priestia</taxon>
    </lineage>
</organism>
<evidence type="ECO:0000259" key="2">
    <source>
        <dbReference type="PROSITE" id="PS51756"/>
    </source>
</evidence>
<dbReference type="Pfam" id="PF04740">
    <property type="entry name" value="LXG"/>
    <property type="match status" value="1"/>
</dbReference>
<comment type="caution">
    <text evidence="3">The sequence shown here is derived from an EMBL/GenBank/DDBJ whole genome shotgun (WGS) entry which is preliminary data.</text>
</comment>
<evidence type="ECO:0000313" key="3">
    <source>
        <dbReference type="EMBL" id="MBM7704396.1"/>
    </source>
</evidence>
<feature type="domain" description="LXG" evidence="2">
    <location>
        <begin position="1"/>
        <end position="235"/>
    </location>
</feature>
<dbReference type="EMBL" id="JAFBFC010000006">
    <property type="protein sequence ID" value="MBM7704396.1"/>
    <property type="molecule type" value="Genomic_DNA"/>
</dbReference>
<accession>A0ABS2QY31</accession>
<protein>
    <recommendedName>
        <fullName evidence="2">LXG domain-containing protein</fullName>
    </recommendedName>
</protein>
<comment type="similarity">
    <text evidence="1">In the N-terminal section; belongs to the LXG family.</text>
</comment>
<evidence type="ECO:0000313" key="4">
    <source>
        <dbReference type="Proteomes" id="UP000809829"/>
    </source>
</evidence>
<gene>
    <name evidence="3" type="ORF">JOC83_003251</name>
</gene>
<reference evidence="3 4" key="1">
    <citation type="submission" date="2021-01" db="EMBL/GenBank/DDBJ databases">
        <title>Genomic Encyclopedia of Type Strains, Phase IV (KMG-IV): sequencing the most valuable type-strain genomes for metagenomic binning, comparative biology and taxonomic classification.</title>
        <authorList>
            <person name="Goeker M."/>
        </authorList>
    </citation>
    <scope>NUCLEOTIDE SEQUENCE [LARGE SCALE GENOMIC DNA]</scope>
    <source>
        <strain evidence="3 4">DSM 104297</strain>
    </source>
</reference>
<dbReference type="Proteomes" id="UP000809829">
    <property type="component" value="Unassembled WGS sequence"/>
</dbReference>
<dbReference type="PROSITE" id="PS51756">
    <property type="entry name" value="LXG"/>
    <property type="match status" value="1"/>
</dbReference>
<dbReference type="RefSeq" id="WP_205188391.1">
    <property type="nucleotide sequence ID" value="NZ_JAFBFC010000006.1"/>
</dbReference>
<sequence length="471" mass="50511">MKVLDVSSLYASLEETIKAIDEKIEGLEVIEASMVELIHSNDSFNGKGAEAIKLFYQSCHQPFLFKLKHVLSSYQTKLLVCKNAMNSLEPDESGFIRQEFLQGELINKLIEVQNYTNDVTMDANQLISSVSDIIQLEPLDDTAFNDHVLKGKHAVNDTVSHLESFDLQNTSSLNELMGDVNVLTTYIEEMSTKVGMSPSRLDHFHPLQAFMSPAHASLLASVRSTPMYFFMNGTIPANQSNQSIYALNQYGTSPYHLLGLNFVSSGKASEKTVEPKPTQLAGESVENGDFTFETAAGKVENDWSGLDGDGQLGGSSQLTGIHAGVKHDTAIVDSSFSQDIGKAEAEASIGGKSVLPLLKAGGTAYAAEVRSQLDKEIDYVGRTGLEAKGEILKASAYAGVDNSSVGFGAKAAVAEGEVSGIIPIPFTDYNIKGTAGASAFGAGGEAKIGKETMIDLRLLIGVKLGISFEKE</sequence>
<name>A0ABS2QY31_9BACI</name>